<dbReference type="OrthoDB" id="401223at2"/>
<evidence type="ECO:0000256" key="2">
    <source>
        <dbReference type="ARBA" id="ARBA00022478"/>
    </source>
</evidence>
<keyword evidence="9" id="KW-1185">Reference proteome</keyword>
<evidence type="ECO:0000256" key="3">
    <source>
        <dbReference type="ARBA" id="ARBA00022679"/>
    </source>
</evidence>
<feature type="domain" description="HTH HARE-type" evidence="7">
    <location>
        <begin position="4"/>
        <end position="75"/>
    </location>
</feature>
<evidence type="ECO:0000313" key="9">
    <source>
        <dbReference type="Proteomes" id="UP000189933"/>
    </source>
</evidence>
<dbReference type="GO" id="GO:0006351">
    <property type="term" value="P:DNA-templated transcription"/>
    <property type="evidence" value="ECO:0007669"/>
    <property type="project" value="InterPro"/>
</dbReference>
<evidence type="ECO:0000256" key="4">
    <source>
        <dbReference type="ARBA" id="ARBA00022695"/>
    </source>
</evidence>
<evidence type="ECO:0000256" key="6">
    <source>
        <dbReference type="ARBA" id="ARBA00031937"/>
    </source>
</evidence>
<dbReference type="InterPro" id="IPR038087">
    <property type="entry name" value="RNAP_delta_N_dom_sf"/>
</dbReference>
<dbReference type="EMBL" id="FUXM01000012">
    <property type="protein sequence ID" value="SJZ91756.1"/>
    <property type="molecule type" value="Genomic_DNA"/>
</dbReference>
<dbReference type="Proteomes" id="UP000189933">
    <property type="component" value="Unassembled WGS sequence"/>
</dbReference>
<dbReference type="AlphaFoldDB" id="A0A1T4PKI3"/>
<name>A0A1T4PKI3_9FIRM</name>
<dbReference type="InterPro" id="IPR007759">
    <property type="entry name" value="Asxl_HARE-HTH"/>
</dbReference>
<proteinExistence type="inferred from homology"/>
<evidence type="ECO:0000259" key="7">
    <source>
        <dbReference type="PROSITE" id="PS51913"/>
    </source>
</evidence>
<evidence type="ECO:0000256" key="5">
    <source>
        <dbReference type="ARBA" id="ARBA00023163"/>
    </source>
</evidence>
<keyword evidence="4" id="KW-0548">Nucleotidyltransferase</keyword>
<evidence type="ECO:0000256" key="1">
    <source>
        <dbReference type="ARBA" id="ARBA00009828"/>
    </source>
</evidence>
<dbReference type="RefSeq" id="WP_159071782.1">
    <property type="nucleotide sequence ID" value="NZ_FUXM01000012.1"/>
</dbReference>
<protein>
    <recommendedName>
        <fullName evidence="6">RNAP delta factor</fullName>
    </recommendedName>
</protein>
<dbReference type="Gene3D" id="1.10.10.1250">
    <property type="entry name" value="RNA polymerase, subunit delta, N-terminal domain"/>
    <property type="match status" value="1"/>
</dbReference>
<keyword evidence="3" id="KW-0808">Transferase</keyword>
<dbReference type="PROSITE" id="PS51913">
    <property type="entry name" value="HTH_HARE"/>
    <property type="match status" value="1"/>
</dbReference>
<evidence type="ECO:0000313" key="8">
    <source>
        <dbReference type="EMBL" id="SJZ91756.1"/>
    </source>
</evidence>
<comment type="similarity">
    <text evidence="1">Belongs to the RpoE family.</text>
</comment>
<accession>A0A1T4PKI3</accession>
<dbReference type="InterPro" id="IPR029757">
    <property type="entry name" value="RpoE"/>
</dbReference>
<dbReference type="Pfam" id="PF05066">
    <property type="entry name" value="HARE-HTH"/>
    <property type="match status" value="1"/>
</dbReference>
<sequence length="88" mass="10132">MAKYSYAELAYRILREAQRPLPVRQLLEQVVAEQQKNEGQLKGSLPQLMASAYTEINLDQRFVHLGEGLWSIRELVGTRTTPDDSWDI</sequence>
<dbReference type="NCBIfam" id="TIGR04567">
    <property type="entry name" value="RNAP_delt_lowGC"/>
    <property type="match status" value="1"/>
</dbReference>
<keyword evidence="2 8" id="KW-0240">DNA-directed RNA polymerase</keyword>
<reference evidence="9" key="1">
    <citation type="submission" date="2017-02" db="EMBL/GenBank/DDBJ databases">
        <authorList>
            <person name="Varghese N."/>
            <person name="Submissions S."/>
        </authorList>
    </citation>
    <scope>NUCLEOTIDE SEQUENCE [LARGE SCALE GENOMIC DNA]</scope>
    <source>
        <strain evidence="9">DSM 16521</strain>
    </source>
</reference>
<gene>
    <name evidence="8" type="ORF">SAMN02745885_01302</name>
</gene>
<keyword evidence="5" id="KW-0804">Transcription</keyword>
<dbReference type="GO" id="GO:0006355">
    <property type="term" value="P:regulation of DNA-templated transcription"/>
    <property type="evidence" value="ECO:0007669"/>
    <property type="project" value="InterPro"/>
</dbReference>
<dbReference type="GO" id="GO:0000428">
    <property type="term" value="C:DNA-directed RNA polymerase complex"/>
    <property type="evidence" value="ECO:0007669"/>
    <property type="project" value="UniProtKB-KW"/>
</dbReference>
<dbReference type="GO" id="GO:0016779">
    <property type="term" value="F:nucleotidyltransferase activity"/>
    <property type="evidence" value="ECO:0007669"/>
    <property type="project" value="UniProtKB-KW"/>
</dbReference>
<organism evidence="8 9">
    <name type="scientific">Carboxydocella sporoproducens DSM 16521</name>
    <dbReference type="NCBI Taxonomy" id="1121270"/>
    <lineage>
        <taxon>Bacteria</taxon>
        <taxon>Bacillati</taxon>
        <taxon>Bacillota</taxon>
        <taxon>Clostridia</taxon>
        <taxon>Eubacteriales</taxon>
        <taxon>Clostridiales Family XVI. Incertae Sedis</taxon>
        <taxon>Carboxydocella</taxon>
    </lineage>
</organism>